<dbReference type="InterPro" id="IPR000719">
    <property type="entry name" value="Prot_kinase_dom"/>
</dbReference>
<dbReference type="EMBL" id="CP116394">
    <property type="protein sequence ID" value="WCE47066.1"/>
    <property type="molecule type" value="Genomic_DNA"/>
</dbReference>
<comment type="catalytic activity">
    <reaction evidence="7">
        <text>L-threonyl-[protein] + ATP = O-phospho-L-threonyl-[protein] + ADP + H(+)</text>
        <dbReference type="Rhea" id="RHEA:46608"/>
        <dbReference type="Rhea" id="RHEA-COMP:11060"/>
        <dbReference type="Rhea" id="RHEA-COMP:11605"/>
        <dbReference type="ChEBI" id="CHEBI:15378"/>
        <dbReference type="ChEBI" id="CHEBI:30013"/>
        <dbReference type="ChEBI" id="CHEBI:30616"/>
        <dbReference type="ChEBI" id="CHEBI:61977"/>
        <dbReference type="ChEBI" id="CHEBI:456216"/>
        <dbReference type="EC" id="2.7.11.1"/>
    </reaction>
</comment>
<dbReference type="PANTHER" id="PTHR43289:SF34">
    <property type="entry name" value="SERINE_THREONINE-PROTEIN KINASE YBDM-RELATED"/>
    <property type="match status" value="1"/>
</dbReference>
<accession>A0AB38XRZ2</accession>
<proteinExistence type="predicted"/>
<evidence type="ECO:0000259" key="11">
    <source>
        <dbReference type="PROSITE" id="PS50011"/>
    </source>
</evidence>
<name>A0AB38XRZ2_9ACTO</name>
<evidence type="ECO:0000256" key="8">
    <source>
        <dbReference type="ARBA" id="ARBA00048679"/>
    </source>
</evidence>
<evidence type="ECO:0000313" key="14">
    <source>
        <dbReference type="Proteomes" id="UP001211044"/>
    </source>
</evidence>
<evidence type="ECO:0000256" key="5">
    <source>
        <dbReference type="ARBA" id="ARBA00022777"/>
    </source>
</evidence>
<feature type="compositionally biased region" description="Low complexity" evidence="9">
    <location>
        <begin position="34"/>
        <end position="44"/>
    </location>
</feature>
<dbReference type="FunFam" id="1.10.510.10:FF:000021">
    <property type="entry name" value="Serine/threonine protein kinase"/>
    <property type="match status" value="1"/>
</dbReference>
<dbReference type="SUPFAM" id="SSF56112">
    <property type="entry name" value="Protein kinase-like (PK-like)"/>
    <property type="match status" value="1"/>
</dbReference>
<protein>
    <recommendedName>
        <fullName evidence="1">non-specific serine/threonine protein kinase</fullName>
        <ecNumber evidence="1">2.7.11.1</ecNumber>
    </recommendedName>
</protein>
<dbReference type="Pfam" id="PF03793">
    <property type="entry name" value="PASTA"/>
    <property type="match status" value="4"/>
</dbReference>
<comment type="catalytic activity">
    <reaction evidence="8">
        <text>L-seryl-[protein] + ATP = O-phospho-L-seryl-[protein] + ADP + H(+)</text>
        <dbReference type="Rhea" id="RHEA:17989"/>
        <dbReference type="Rhea" id="RHEA-COMP:9863"/>
        <dbReference type="Rhea" id="RHEA-COMP:11604"/>
        <dbReference type="ChEBI" id="CHEBI:15378"/>
        <dbReference type="ChEBI" id="CHEBI:29999"/>
        <dbReference type="ChEBI" id="CHEBI:30616"/>
        <dbReference type="ChEBI" id="CHEBI:83421"/>
        <dbReference type="ChEBI" id="CHEBI:456216"/>
        <dbReference type="EC" id="2.7.11.1"/>
    </reaction>
</comment>
<dbReference type="SMART" id="SM00220">
    <property type="entry name" value="S_TKc"/>
    <property type="match status" value="1"/>
</dbReference>
<dbReference type="Gene3D" id="3.30.200.20">
    <property type="entry name" value="Phosphorylase Kinase, domain 1"/>
    <property type="match status" value="1"/>
</dbReference>
<dbReference type="NCBIfam" id="NF033483">
    <property type="entry name" value="PknB_PASTA_kin"/>
    <property type="match status" value="1"/>
</dbReference>
<feature type="region of interest" description="Disordered" evidence="9">
    <location>
        <begin position="1"/>
        <end position="46"/>
    </location>
</feature>
<dbReference type="Gene3D" id="3.30.10.20">
    <property type="match status" value="4"/>
</dbReference>
<dbReference type="AlphaFoldDB" id="A0AB38XRZ2"/>
<evidence type="ECO:0000256" key="7">
    <source>
        <dbReference type="ARBA" id="ARBA00047899"/>
    </source>
</evidence>
<dbReference type="CDD" id="cd14014">
    <property type="entry name" value="STKc_PknB_like"/>
    <property type="match status" value="1"/>
</dbReference>
<dbReference type="PANTHER" id="PTHR43289">
    <property type="entry name" value="MITOGEN-ACTIVATED PROTEIN KINASE KINASE KINASE 20-RELATED"/>
    <property type="match status" value="1"/>
</dbReference>
<dbReference type="InterPro" id="IPR005543">
    <property type="entry name" value="PASTA_dom"/>
</dbReference>
<organism evidence="13 14">
    <name type="scientific">Winkia neuii subsp. anitrata</name>
    <dbReference type="NCBI Taxonomy" id="29318"/>
    <lineage>
        <taxon>Bacteria</taxon>
        <taxon>Bacillati</taxon>
        <taxon>Actinomycetota</taxon>
        <taxon>Actinomycetes</taxon>
        <taxon>Actinomycetales</taxon>
        <taxon>Actinomycetaceae</taxon>
        <taxon>Winkia</taxon>
    </lineage>
</organism>
<evidence type="ECO:0000256" key="4">
    <source>
        <dbReference type="ARBA" id="ARBA00022741"/>
    </source>
</evidence>
<feature type="transmembrane region" description="Helical" evidence="10">
    <location>
        <begin position="380"/>
        <end position="402"/>
    </location>
</feature>
<feature type="domain" description="PASTA" evidence="12">
    <location>
        <begin position="540"/>
        <end position="606"/>
    </location>
</feature>
<evidence type="ECO:0000259" key="12">
    <source>
        <dbReference type="PROSITE" id="PS51178"/>
    </source>
</evidence>
<keyword evidence="10" id="KW-1133">Transmembrane helix</keyword>
<feature type="domain" description="PASTA" evidence="12">
    <location>
        <begin position="404"/>
        <end position="471"/>
    </location>
</feature>
<dbReference type="Pfam" id="PF00069">
    <property type="entry name" value="Pkinase"/>
    <property type="match status" value="1"/>
</dbReference>
<evidence type="ECO:0000256" key="3">
    <source>
        <dbReference type="ARBA" id="ARBA00022679"/>
    </source>
</evidence>
<dbReference type="InterPro" id="IPR011009">
    <property type="entry name" value="Kinase-like_dom_sf"/>
</dbReference>
<evidence type="ECO:0000256" key="9">
    <source>
        <dbReference type="SAM" id="MobiDB-lite"/>
    </source>
</evidence>
<evidence type="ECO:0000256" key="6">
    <source>
        <dbReference type="ARBA" id="ARBA00022840"/>
    </source>
</evidence>
<keyword evidence="10" id="KW-0812">Transmembrane</keyword>
<dbReference type="SMART" id="SM00740">
    <property type="entry name" value="PASTA"/>
    <property type="match status" value="4"/>
</dbReference>
<reference evidence="13" key="1">
    <citation type="submission" date="2023-01" db="EMBL/GenBank/DDBJ databases">
        <title>Comparative Genomic Analysis of the Clinically-Derived Winkia Strain NY0527 Provides Evidence into the Taxonomic Reassignment of Winkia neuii and Characterizes Their Virulence Traits.</title>
        <authorList>
            <person name="Cai X."/>
            <person name="Peng Y."/>
            <person name="Li M."/>
            <person name="Qiu Y."/>
            <person name="Wang Y."/>
            <person name="Xu L."/>
            <person name="Hou Q."/>
        </authorList>
    </citation>
    <scope>NUCLEOTIDE SEQUENCE</scope>
    <source>
        <strain evidence="13">NY0527</strain>
    </source>
</reference>
<feature type="domain" description="Protein kinase" evidence="11">
    <location>
        <begin position="57"/>
        <end position="314"/>
    </location>
</feature>
<dbReference type="InterPro" id="IPR008271">
    <property type="entry name" value="Ser/Thr_kinase_AS"/>
</dbReference>
<dbReference type="CDD" id="cd06577">
    <property type="entry name" value="PASTA_pknB"/>
    <property type="match status" value="4"/>
</dbReference>
<dbReference type="GO" id="GO:0004674">
    <property type="term" value="F:protein serine/threonine kinase activity"/>
    <property type="evidence" value="ECO:0007669"/>
    <property type="project" value="UniProtKB-KW"/>
</dbReference>
<evidence type="ECO:0000256" key="10">
    <source>
        <dbReference type="SAM" id="Phobius"/>
    </source>
</evidence>
<dbReference type="PROSITE" id="PS51178">
    <property type="entry name" value="PASTA"/>
    <property type="match status" value="4"/>
</dbReference>
<dbReference type="EC" id="2.7.11.1" evidence="1"/>
<feature type="domain" description="PASTA" evidence="12">
    <location>
        <begin position="472"/>
        <end position="539"/>
    </location>
</feature>
<gene>
    <name evidence="13" type="primary">pknB</name>
    <name evidence="13" type="ORF">PIG85_05310</name>
</gene>
<dbReference type="PROSITE" id="PS00108">
    <property type="entry name" value="PROTEIN_KINASE_ST"/>
    <property type="match status" value="1"/>
</dbReference>
<dbReference type="GO" id="GO:0005524">
    <property type="term" value="F:ATP binding"/>
    <property type="evidence" value="ECO:0007669"/>
    <property type="project" value="UniProtKB-KW"/>
</dbReference>
<keyword evidence="3" id="KW-0808">Transferase</keyword>
<dbReference type="RefSeq" id="WP_271694861.1">
    <property type="nucleotide sequence ID" value="NZ_CP116394.1"/>
</dbReference>
<keyword evidence="10" id="KW-0472">Membrane</keyword>
<dbReference type="Gene3D" id="1.10.510.10">
    <property type="entry name" value="Transferase(Phosphotransferase) domain 1"/>
    <property type="match status" value="1"/>
</dbReference>
<dbReference type="PROSITE" id="PS50011">
    <property type="entry name" value="PROTEIN_KINASE_DOM"/>
    <property type="match status" value="1"/>
</dbReference>
<dbReference type="KEGG" id="wne:PIG85_05310"/>
<keyword evidence="2" id="KW-0723">Serine/threonine-protein kinase</keyword>
<evidence type="ECO:0000256" key="2">
    <source>
        <dbReference type="ARBA" id="ARBA00022527"/>
    </source>
</evidence>
<sequence>MEGPRGIKRADSKRALHLPFKANKSKGDTKPLADAESSAPSAPAGDPLVGKIVDGRYMVLDKISSGGMATVYRARDERLDRPVALKVMHPHLSGSPDLVARFRHEARATARINHPSVVSVFDQGIVNGAGYLVMELVDGTNLRERLREEGSLSLGETLSIIDSVLEALAPAHRSGLIHRDVKPENVLLTKDGNVKVADFGLARAVSDATMATTGSVLGTVAYIPPELVTSGEADARSDIYSVGIMAYELLTGKPPYVSSSAIAVAWSHVHEDIPRLSDTIEWIPSEVDDLLCALAAREPADRPQDGAAGAHYVREVINALDPETLAKKYTVLPQQTKEKNKTEVAPRSSSTAAIDYGSGTSALPIGAIDSPATIRKSKNWAVILGAIVIVLSLILGTIWYFIYGPGRRVDVPNVVGLQDSTAEKLLVDTNLDPNKKAEFSDTVPSGIVISTKPSAKQKVKPGTKIALVVSKGVQMVPLPDVVGKSKDEAIEALKAAPLTIGKISEEYSGTVAKDKVISTSPAPPATLRHHTKVSLVISKGREPIKIPDLSGKSAEEAAKETSQLGLRATVTEQHSNDIAAGKVLSQDPKAGTDAYRGDPISYVLSLGPEKKEVPNLRGMKMSEAKAQLEKLGFKVEVRAKLLGIDPHRVYDQSPKGGKMAKVGSTITLIHV</sequence>
<evidence type="ECO:0000256" key="1">
    <source>
        <dbReference type="ARBA" id="ARBA00012513"/>
    </source>
</evidence>
<evidence type="ECO:0000313" key="13">
    <source>
        <dbReference type="EMBL" id="WCE47066.1"/>
    </source>
</evidence>
<dbReference type="SUPFAM" id="SSF54184">
    <property type="entry name" value="Penicillin-binding protein 2x (pbp-2x), c-terminal domain"/>
    <property type="match status" value="1"/>
</dbReference>
<keyword evidence="5 13" id="KW-0418">Kinase</keyword>
<dbReference type="Proteomes" id="UP001211044">
    <property type="component" value="Chromosome"/>
</dbReference>
<keyword evidence="6" id="KW-0067">ATP-binding</keyword>
<keyword evidence="4" id="KW-0547">Nucleotide-binding</keyword>
<feature type="domain" description="PASTA" evidence="12">
    <location>
        <begin position="607"/>
        <end position="671"/>
    </location>
</feature>